<reference evidence="3 4" key="1">
    <citation type="submission" date="2023-10" db="EMBL/GenBank/DDBJ databases">
        <authorList>
            <person name="Maclean D."/>
            <person name="Macfadyen A."/>
        </authorList>
    </citation>
    <scope>NUCLEOTIDE SEQUENCE [LARGE SCALE GENOMIC DNA]</scope>
</reference>
<dbReference type="AlphaFoldDB" id="A0AAV1HSH5"/>
<keyword evidence="4" id="KW-1185">Reference proteome</keyword>
<accession>A0AAV1HSH5</accession>
<organism evidence="3 4">
    <name type="scientific">Coccomyxa viridis</name>
    <dbReference type="NCBI Taxonomy" id="1274662"/>
    <lineage>
        <taxon>Eukaryota</taxon>
        <taxon>Viridiplantae</taxon>
        <taxon>Chlorophyta</taxon>
        <taxon>core chlorophytes</taxon>
        <taxon>Trebouxiophyceae</taxon>
        <taxon>Trebouxiophyceae incertae sedis</taxon>
        <taxon>Coccomyxaceae</taxon>
        <taxon>Coccomyxa</taxon>
    </lineage>
</organism>
<proteinExistence type="predicted"/>
<protein>
    <submittedName>
        <fullName evidence="3">Uncharacterized protein</fullName>
    </submittedName>
</protein>
<gene>
    <name evidence="3" type="ORF">CVIRNUC_000934</name>
</gene>
<dbReference type="InterPro" id="IPR011989">
    <property type="entry name" value="ARM-like"/>
</dbReference>
<evidence type="ECO:0000313" key="3">
    <source>
        <dbReference type="EMBL" id="CAK0737568.1"/>
    </source>
</evidence>
<dbReference type="Proteomes" id="UP001314263">
    <property type="component" value="Unassembled WGS sequence"/>
</dbReference>
<name>A0AAV1HSH5_9CHLO</name>
<evidence type="ECO:0000256" key="2">
    <source>
        <dbReference type="SAM" id="SignalP"/>
    </source>
</evidence>
<evidence type="ECO:0000313" key="4">
    <source>
        <dbReference type="Proteomes" id="UP001314263"/>
    </source>
</evidence>
<keyword evidence="2" id="KW-0732">Signal</keyword>
<dbReference type="InterPro" id="IPR016024">
    <property type="entry name" value="ARM-type_fold"/>
</dbReference>
<dbReference type="EMBL" id="CAUYUE010000001">
    <property type="protein sequence ID" value="CAK0737568.1"/>
    <property type="molecule type" value="Genomic_DNA"/>
</dbReference>
<feature type="chain" id="PRO_5043863921" evidence="2">
    <location>
        <begin position="24"/>
        <end position="225"/>
    </location>
</feature>
<comment type="caution">
    <text evidence="3">The sequence shown here is derived from an EMBL/GenBank/DDBJ whole genome shotgun (WGS) entry which is preliminary data.</text>
</comment>
<dbReference type="SUPFAM" id="SSF48371">
    <property type="entry name" value="ARM repeat"/>
    <property type="match status" value="1"/>
</dbReference>
<evidence type="ECO:0000256" key="1">
    <source>
        <dbReference type="SAM" id="MobiDB-lite"/>
    </source>
</evidence>
<feature type="signal peptide" evidence="2">
    <location>
        <begin position="1"/>
        <end position="23"/>
    </location>
</feature>
<dbReference type="Gene3D" id="1.25.10.10">
    <property type="entry name" value="Leucine-rich Repeat Variant"/>
    <property type="match status" value="1"/>
</dbReference>
<feature type="region of interest" description="Disordered" evidence="1">
    <location>
        <begin position="20"/>
        <end position="67"/>
    </location>
</feature>
<sequence length="225" mass="23951">MPNSSKILAAAVLKAFLLPPVPSQGGDSLPGATDHLPSPPAKDQSRPEKASQGKRQAPTADEAPPPALLPDALLQQAMDRILTVTRADALPVLTTLSASVASNTDGKAAKASAGRDFLQLETLSCLRTLSLSEECKRLLAESGAAKTLLPLLSSKKDAIRWTTRQVLLNTAMLPEAAEALERDGAPTHIHSMNLMRLRQLHGQAVRGSPQLLMLQEKLYAQCCKA</sequence>